<protein>
    <recommendedName>
        <fullName evidence="3">NmrA-like domain-containing protein</fullName>
    </recommendedName>
</protein>
<dbReference type="OrthoDB" id="300709at2759"/>
<reference evidence="4 5" key="1">
    <citation type="submission" date="2017-02" db="EMBL/GenBank/DDBJ databases">
        <title>Genomes of Trichoderma spp. with biocontrol activity.</title>
        <authorList>
            <person name="Gardiner D."/>
            <person name="Kazan K."/>
            <person name="Vos C."/>
            <person name="Harvey P."/>
        </authorList>
    </citation>
    <scope>NUCLEOTIDE SEQUENCE [LARGE SCALE GENOMIC DNA]</scope>
    <source>
        <strain evidence="4 5">A5MH</strain>
    </source>
</reference>
<dbReference type="AlphaFoldDB" id="A0A2K0SZ60"/>
<sequence length="344" mass="39299">MDKKLILVIGGTGAQGVPVVQQLHQYGYNIRVLTRDENSEHSKKLKDLVPTVQFVIGGPTDETALRSAFVGVDYAFVNLNSFSLGIKNELYWGIRIFEIAVQNRVKHYVWSSLDDYALETQYDDAIRCGHYYGKGHVKRWMSSLPQSPMKWSVVCTGPYIEQLWYFQRPKKHESGVYDFRIPLGDGVIPYVCLDDLGYYVRWVFEHPEKSAGLNLEIAVEDVSLQQIAEVFTAVTGKPAKSTNITIEEWFQETGLPETATQHRLGTSTSPNDPSLLTFEQNFSAWWRIYQNSGKNTELGLCKRDYALLDEIYPGRTRSLKQWMEKVGYDGDATRTFEAELPWAL</sequence>
<dbReference type="SUPFAM" id="SSF51735">
    <property type="entry name" value="NAD(P)-binding Rossmann-fold domains"/>
    <property type="match status" value="1"/>
</dbReference>
<proteinExistence type="inferred from homology"/>
<accession>A0A2K0SZ60</accession>
<keyword evidence="2" id="KW-0521">NADP</keyword>
<dbReference type="PANTHER" id="PTHR42748">
    <property type="entry name" value="NITROGEN METABOLITE REPRESSION PROTEIN NMRA FAMILY MEMBER"/>
    <property type="match status" value="1"/>
</dbReference>
<name>A0A2K0SZ60_9HYPO</name>
<evidence type="ECO:0000256" key="1">
    <source>
        <dbReference type="ARBA" id="ARBA00006328"/>
    </source>
</evidence>
<comment type="caution">
    <text evidence="4">The sequence shown here is derived from an EMBL/GenBank/DDBJ whole genome shotgun (WGS) entry which is preliminary data.</text>
</comment>
<dbReference type="PANTHER" id="PTHR42748:SF14">
    <property type="entry name" value="SNOAL-LIKE DOMAIN-CONTAINING PROTEIN"/>
    <property type="match status" value="1"/>
</dbReference>
<evidence type="ECO:0000256" key="2">
    <source>
        <dbReference type="ARBA" id="ARBA00022857"/>
    </source>
</evidence>
<dbReference type="Pfam" id="PF05368">
    <property type="entry name" value="NmrA"/>
    <property type="match status" value="1"/>
</dbReference>
<evidence type="ECO:0000313" key="4">
    <source>
        <dbReference type="EMBL" id="PNP38565.1"/>
    </source>
</evidence>
<dbReference type="Proteomes" id="UP000236546">
    <property type="component" value="Unassembled WGS sequence"/>
</dbReference>
<dbReference type="Gene3D" id="3.40.50.720">
    <property type="entry name" value="NAD(P)-binding Rossmann-like Domain"/>
    <property type="match status" value="1"/>
</dbReference>
<dbReference type="GO" id="GO:0005634">
    <property type="term" value="C:nucleus"/>
    <property type="evidence" value="ECO:0007669"/>
    <property type="project" value="TreeGrafter"/>
</dbReference>
<evidence type="ECO:0000313" key="5">
    <source>
        <dbReference type="Proteomes" id="UP000236546"/>
    </source>
</evidence>
<comment type="similarity">
    <text evidence="1">Belongs to the NmrA-type oxidoreductase family.</text>
</comment>
<dbReference type="EMBL" id="MTYH01000104">
    <property type="protein sequence ID" value="PNP38565.1"/>
    <property type="molecule type" value="Genomic_DNA"/>
</dbReference>
<feature type="domain" description="NmrA-like" evidence="3">
    <location>
        <begin position="3"/>
        <end position="258"/>
    </location>
</feature>
<dbReference type="InterPro" id="IPR051164">
    <property type="entry name" value="NmrA-like_oxidored"/>
</dbReference>
<organism evidence="4 5">
    <name type="scientific">Trichoderma gamsii</name>
    <dbReference type="NCBI Taxonomy" id="398673"/>
    <lineage>
        <taxon>Eukaryota</taxon>
        <taxon>Fungi</taxon>
        <taxon>Dikarya</taxon>
        <taxon>Ascomycota</taxon>
        <taxon>Pezizomycotina</taxon>
        <taxon>Sordariomycetes</taxon>
        <taxon>Hypocreomycetidae</taxon>
        <taxon>Hypocreales</taxon>
        <taxon>Hypocreaceae</taxon>
        <taxon>Trichoderma</taxon>
    </lineage>
</organism>
<dbReference type="InterPro" id="IPR008030">
    <property type="entry name" value="NmrA-like"/>
</dbReference>
<dbReference type="InterPro" id="IPR036291">
    <property type="entry name" value="NAD(P)-bd_dom_sf"/>
</dbReference>
<dbReference type="Gene3D" id="3.90.25.10">
    <property type="entry name" value="UDP-galactose 4-epimerase, domain 1"/>
    <property type="match status" value="1"/>
</dbReference>
<gene>
    <name evidence="4" type="ORF">TGAMA5MH_09646</name>
</gene>
<evidence type="ECO:0000259" key="3">
    <source>
        <dbReference type="Pfam" id="PF05368"/>
    </source>
</evidence>